<evidence type="ECO:0000256" key="2">
    <source>
        <dbReference type="ARBA" id="ARBA00006604"/>
    </source>
</evidence>
<dbReference type="CDD" id="cd05015">
    <property type="entry name" value="SIS_PGI_1"/>
    <property type="match status" value="1"/>
</dbReference>
<dbReference type="GO" id="GO:0097367">
    <property type="term" value="F:carbohydrate derivative binding"/>
    <property type="evidence" value="ECO:0007669"/>
    <property type="project" value="InterPro"/>
</dbReference>
<dbReference type="Proteomes" id="UP000779809">
    <property type="component" value="Unassembled WGS sequence"/>
</dbReference>
<name>A0A932A9E3_9BACT</name>
<dbReference type="PRINTS" id="PR00662">
    <property type="entry name" value="G6PISOMERASE"/>
</dbReference>
<comment type="catalytic activity">
    <reaction evidence="6 7 8">
        <text>alpha-D-glucose 6-phosphate = beta-D-fructose 6-phosphate</text>
        <dbReference type="Rhea" id="RHEA:11816"/>
        <dbReference type="ChEBI" id="CHEBI:57634"/>
        <dbReference type="ChEBI" id="CHEBI:58225"/>
        <dbReference type="EC" id="5.3.1.9"/>
    </reaction>
</comment>
<organism evidence="9 10">
    <name type="scientific">Candidatus Korobacter versatilis</name>
    <dbReference type="NCBI Taxonomy" id="658062"/>
    <lineage>
        <taxon>Bacteria</taxon>
        <taxon>Pseudomonadati</taxon>
        <taxon>Acidobacteriota</taxon>
        <taxon>Terriglobia</taxon>
        <taxon>Terriglobales</taxon>
        <taxon>Candidatus Korobacteraceae</taxon>
        <taxon>Candidatus Korobacter</taxon>
    </lineage>
</organism>
<dbReference type="GO" id="GO:0006094">
    <property type="term" value="P:gluconeogenesis"/>
    <property type="evidence" value="ECO:0007669"/>
    <property type="project" value="UniProtKB-UniRule"/>
</dbReference>
<dbReference type="HAMAP" id="MF_00473">
    <property type="entry name" value="G6P_isomerase"/>
    <property type="match status" value="1"/>
</dbReference>
<evidence type="ECO:0000256" key="5">
    <source>
        <dbReference type="ARBA" id="ARBA00023235"/>
    </source>
</evidence>
<dbReference type="InterPro" id="IPR018189">
    <property type="entry name" value="Phosphoglucose_isomerase_CS"/>
</dbReference>
<dbReference type="InterPro" id="IPR046348">
    <property type="entry name" value="SIS_dom_sf"/>
</dbReference>
<dbReference type="GO" id="GO:0051156">
    <property type="term" value="P:glucose 6-phosphate metabolic process"/>
    <property type="evidence" value="ECO:0007669"/>
    <property type="project" value="TreeGrafter"/>
</dbReference>
<dbReference type="CDD" id="cd05016">
    <property type="entry name" value="SIS_PGI_2"/>
    <property type="match status" value="1"/>
</dbReference>
<evidence type="ECO:0000256" key="7">
    <source>
        <dbReference type="HAMAP-Rule" id="MF_00473"/>
    </source>
</evidence>
<dbReference type="PANTHER" id="PTHR11469">
    <property type="entry name" value="GLUCOSE-6-PHOSPHATE ISOMERASE"/>
    <property type="match status" value="1"/>
</dbReference>
<proteinExistence type="inferred from homology"/>
<evidence type="ECO:0000256" key="8">
    <source>
        <dbReference type="RuleBase" id="RU000612"/>
    </source>
</evidence>
<evidence type="ECO:0000256" key="1">
    <source>
        <dbReference type="ARBA" id="ARBA00004926"/>
    </source>
</evidence>
<reference evidence="9" key="1">
    <citation type="submission" date="2020-07" db="EMBL/GenBank/DDBJ databases">
        <title>Huge and variable diversity of episymbiotic CPR bacteria and DPANN archaea in groundwater ecosystems.</title>
        <authorList>
            <person name="He C.Y."/>
            <person name="Keren R."/>
            <person name="Whittaker M."/>
            <person name="Farag I.F."/>
            <person name="Doudna J."/>
            <person name="Cate J.H.D."/>
            <person name="Banfield J.F."/>
        </authorList>
    </citation>
    <scope>NUCLEOTIDE SEQUENCE</scope>
    <source>
        <strain evidence="9">NC_groundwater_580_Pr5_B-0.1um_64_19</strain>
    </source>
</reference>
<comment type="function">
    <text evidence="7">Catalyzes the reversible isomerization of glucose-6-phosphate to fructose-6-phosphate.</text>
</comment>
<dbReference type="InterPro" id="IPR035476">
    <property type="entry name" value="SIS_PGI_1"/>
</dbReference>
<keyword evidence="5 7" id="KW-0413">Isomerase</keyword>
<dbReference type="EMBL" id="JACPNR010000006">
    <property type="protein sequence ID" value="MBI2678054.1"/>
    <property type="molecule type" value="Genomic_DNA"/>
</dbReference>
<evidence type="ECO:0000256" key="3">
    <source>
        <dbReference type="ARBA" id="ARBA00022432"/>
    </source>
</evidence>
<feature type="active site" evidence="7">
    <location>
        <position position="327"/>
    </location>
</feature>
<dbReference type="AlphaFoldDB" id="A0A932A9E3"/>
<feature type="active site" evidence="7">
    <location>
        <position position="441"/>
    </location>
</feature>
<dbReference type="PROSITE" id="PS51463">
    <property type="entry name" value="P_GLUCOSE_ISOMERASE_3"/>
    <property type="match status" value="1"/>
</dbReference>
<dbReference type="PANTHER" id="PTHR11469:SF1">
    <property type="entry name" value="GLUCOSE-6-PHOSPHATE ISOMERASE"/>
    <property type="match status" value="1"/>
</dbReference>
<accession>A0A932A9E3</accession>
<comment type="caution">
    <text evidence="9">The sequence shown here is derived from an EMBL/GenBank/DDBJ whole genome shotgun (WGS) entry which is preliminary data.</text>
</comment>
<keyword evidence="7" id="KW-0963">Cytoplasm</keyword>
<dbReference type="GO" id="GO:0004347">
    <property type="term" value="F:glucose-6-phosphate isomerase activity"/>
    <property type="evidence" value="ECO:0007669"/>
    <property type="project" value="UniProtKB-UniRule"/>
</dbReference>
<dbReference type="InterPro" id="IPR035482">
    <property type="entry name" value="SIS_PGI_2"/>
</dbReference>
<dbReference type="Pfam" id="PF00342">
    <property type="entry name" value="PGI"/>
    <property type="match status" value="1"/>
</dbReference>
<keyword evidence="3 7" id="KW-0312">Gluconeogenesis</keyword>
<dbReference type="Gene3D" id="3.40.50.10490">
    <property type="entry name" value="Glucose-6-phosphate isomerase like protein, domain 1"/>
    <property type="match status" value="2"/>
</dbReference>
<evidence type="ECO:0000313" key="10">
    <source>
        <dbReference type="Proteomes" id="UP000779809"/>
    </source>
</evidence>
<keyword evidence="4 7" id="KW-0324">Glycolysis</keyword>
<comment type="similarity">
    <text evidence="2 7 8">Belongs to the GPI family.</text>
</comment>
<gene>
    <name evidence="7" type="primary">pgi</name>
    <name evidence="9" type="ORF">HYX28_04685</name>
</gene>
<dbReference type="GO" id="GO:0048029">
    <property type="term" value="F:monosaccharide binding"/>
    <property type="evidence" value="ECO:0007669"/>
    <property type="project" value="TreeGrafter"/>
</dbReference>
<evidence type="ECO:0000256" key="6">
    <source>
        <dbReference type="ARBA" id="ARBA00029321"/>
    </source>
</evidence>
<sequence length="465" mass="50402">MAYPLKFTYDNCLDSAVGSEGIARADLDAGQCAEAVRAFRGRVDSGAIGFPNLPEEKATASAIAEFANDLRPELDHVCVVGIGGSALGACALDVAMRGPHPVQLSNANGKPNGKSRAARPQLVVLDNVDPGFVAAALERMNPKRTAVVVIAKSGSTAESLATFLIVREWLVAALGKRNRERIIAVTDPKKGDLLAVAKAEKYPLFFVPPNVGGRFSVLCPVGLVPAALIGLDIAKLLRGARDANAVCWSEKLAQNPALTAAAVHHALDTRRRKKIEIVYAYSSYLWGAAFWYRQLWAESLGKRVNRKGEVVETGQTPVAALGVTDQHSQSQLYMEGPRDKMITFWDVEKQRVELRIPKEFSKLDSFGYLGGKSLGQLFHAELVATEAAFTEAGRPNCRWTLPRVDEHSIGALFQTLEFQTAFAGELYGVDAFDQPGVELSKKLTYGLLGRKGYEEYAKKLKAGAE</sequence>
<protein>
    <recommendedName>
        <fullName evidence="7">Glucose-6-phosphate isomerase</fullName>
        <shortName evidence="7">GPI</shortName>
        <ecNumber evidence="7">5.3.1.9</ecNumber>
    </recommendedName>
    <alternativeName>
        <fullName evidence="7">Phosphoglucose isomerase</fullName>
        <shortName evidence="7">PGI</shortName>
    </alternativeName>
    <alternativeName>
        <fullName evidence="7">Phosphohexose isomerase</fullName>
        <shortName evidence="7">PHI</shortName>
    </alternativeName>
</protein>
<dbReference type="GO" id="GO:0005829">
    <property type="term" value="C:cytosol"/>
    <property type="evidence" value="ECO:0007669"/>
    <property type="project" value="TreeGrafter"/>
</dbReference>
<dbReference type="GO" id="GO:0006096">
    <property type="term" value="P:glycolytic process"/>
    <property type="evidence" value="ECO:0007669"/>
    <property type="project" value="UniProtKB-UniRule"/>
</dbReference>
<comment type="subcellular location">
    <subcellularLocation>
        <location evidence="7">Cytoplasm</location>
    </subcellularLocation>
</comment>
<feature type="active site" description="Proton donor" evidence="7">
    <location>
        <position position="298"/>
    </location>
</feature>
<evidence type="ECO:0000313" key="9">
    <source>
        <dbReference type="EMBL" id="MBI2678054.1"/>
    </source>
</evidence>
<dbReference type="EC" id="5.3.1.9" evidence="7"/>
<comment type="pathway">
    <text evidence="1 7 8">Carbohydrate degradation; glycolysis; D-glyceraldehyde 3-phosphate and glycerone phosphate from D-glucose: step 2/4.</text>
</comment>
<dbReference type="InterPro" id="IPR001672">
    <property type="entry name" value="G6P_Isomerase"/>
</dbReference>
<comment type="pathway">
    <text evidence="7">Carbohydrate biosynthesis; gluconeogenesis.</text>
</comment>
<dbReference type="SUPFAM" id="SSF53697">
    <property type="entry name" value="SIS domain"/>
    <property type="match status" value="1"/>
</dbReference>
<evidence type="ECO:0000256" key="4">
    <source>
        <dbReference type="ARBA" id="ARBA00023152"/>
    </source>
</evidence>
<dbReference type="PROSITE" id="PS00174">
    <property type="entry name" value="P_GLUCOSE_ISOMERASE_2"/>
    <property type="match status" value="1"/>
</dbReference>